<organism evidence="1 2">
    <name type="scientific">Aphis craccivora</name>
    <name type="common">Cowpea aphid</name>
    <dbReference type="NCBI Taxonomy" id="307492"/>
    <lineage>
        <taxon>Eukaryota</taxon>
        <taxon>Metazoa</taxon>
        <taxon>Ecdysozoa</taxon>
        <taxon>Arthropoda</taxon>
        <taxon>Hexapoda</taxon>
        <taxon>Insecta</taxon>
        <taxon>Pterygota</taxon>
        <taxon>Neoptera</taxon>
        <taxon>Paraneoptera</taxon>
        <taxon>Hemiptera</taxon>
        <taxon>Sternorrhyncha</taxon>
        <taxon>Aphidomorpha</taxon>
        <taxon>Aphidoidea</taxon>
        <taxon>Aphididae</taxon>
        <taxon>Aphidini</taxon>
        <taxon>Aphis</taxon>
        <taxon>Aphis</taxon>
    </lineage>
</organism>
<evidence type="ECO:0000313" key="1">
    <source>
        <dbReference type="EMBL" id="KAF0747907.1"/>
    </source>
</evidence>
<accession>A0A6G0Y234</accession>
<proteinExistence type="predicted"/>
<dbReference type="PANTHER" id="PTHR47501">
    <property type="entry name" value="TRANSPOSASE-RELATED"/>
    <property type="match status" value="1"/>
</dbReference>
<sequence length="1226" mass="139806">HGIHEKLGIGKANKRLESDHNNQCVEPIDEFDESSNSSDDNFDDPHKIIKKRRLTEKAKTNVILAIVNDRKSSETYREFEAIRLMKSGNSEPAIIPSGGALRTLKWRYKSGQLRNKDTLTALALMKEEDEYKNILQDMGCFPFFLHYQSSEQIHIYREYCGNCPQPKIIIDATGSVISNFKKFGTEKTKSLFVYEILVYDATKKHSFTASNMISERHTNIAIFNWFARWLSCNIPPPKETVCDQSLALLSAIVKCFTQYSSLQEYLNVCADLTLNQLDSNSRWLPQCFVRTDVAHFIKMISRWPPLKTTPRRVNEIVLRLFGLVVKKQSIEEIYSLVFSMFVVFNKEEFNEIILIAENEDDARVLLEEEYERKYEGLDNLINPFKSWADEILKRSQLLLREGSGINAMYIPTLIPHIIKCLKLLPLWSGIMVPFFEFGDETTSSAAVESSFKKLKTLTFNDISLSTNIETFLERHIISLRGTSLLQSSNQNVSLDLQLQINNNDQIQNEDQQPECNDQRITEDIELKINNTDQIQNEDQHTECNNRTREDIELHIDNANSIQTDNLNEENIAVESWNRKSKKQRTTKSYLEVNPHLRHLNINTTKNIMSLPLLKNGSRAEELKSCVVQRIGQVIMSNTCAFDTLYNIMDRFVTKKIRLDLTTVATEENIDDPHSTTDKSNQAPLEAPSFKYFFNDFYKVLTVEGKILSVLCQNCQKVVNGSTNSSGNFLSYIKVLIVFEDNAKGNLNNSIIEKIGDLVFNYIIQEMRPLVTCEKPAFRDTSKITHTITDNASNFGKAFRTFSTTVCEKSSTYGVGNFSSDSDSNTIGENSNSEDDESGEIQHVDLYPLLSKESNEHREDISICLSDHMKCCAHSLNLIATTDIAKITDRSYLQTSNATFEKLFKFWNLVSRSTTASDTISDKCNCKFPVPVITRWNSMYDAAKKILFYKEKLIPVFEELKLNKLKTTEWLFLQDECNTLSAVINSSPNSGSSSEENDESDDDDFFKNLLQSSFLENFIDDNSNESHCSIKSRNTNLAGIQSSSFLNSKKKRFDYISELQPTMEVLEYETVLAVCDTTIGYIIKHLFKDLPSALDNIKCTNPKCKKTTLTPIAVPYINIQITNGDLSSLQQDIDSRLTTRTSLCDHTEKNSTPCTGNKTVTSTTTEMHIFIELLNWIDENGINSIQYSTEAAPHPKIKLSNIPPVLIINNKAFELRGIFCYRQGLSR</sequence>
<dbReference type="PANTHER" id="PTHR47501:SF5">
    <property type="entry name" value="HAT C-TERMINAL DIMERISATION DOMAIN-CONTAINING PROTEIN"/>
    <property type="match status" value="1"/>
</dbReference>
<reference evidence="1 2" key="1">
    <citation type="submission" date="2019-08" db="EMBL/GenBank/DDBJ databases">
        <title>Whole genome of Aphis craccivora.</title>
        <authorList>
            <person name="Voronova N.V."/>
            <person name="Shulinski R.S."/>
            <person name="Bandarenka Y.V."/>
            <person name="Zhorov D.G."/>
            <person name="Warner D."/>
        </authorList>
    </citation>
    <scope>NUCLEOTIDE SEQUENCE [LARGE SCALE GENOMIC DNA]</scope>
    <source>
        <strain evidence="1">180601</strain>
        <tissue evidence="1">Whole Body</tissue>
    </source>
</reference>
<evidence type="ECO:0000313" key="2">
    <source>
        <dbReference type="Proteomes" id="UP000478052"/>
    </source>
</evidence>
<dbReference type="Proteomes" id="UP000478052">
    <property type="component" value="Unassembled WGS sequence"/>
</dbReference>
<feature type="non-terminal residue" evidence="1">
    <location>
        <position position="1"/>
    </location>
</feature>
<comment type="caution">
    <text evidence="1">The sequence shown here is derived from an EMBL/GenBank/DDBJ whole genome shotgun (WGS) entry which is preliminary data.</text>
</comment>
<keyword evidence="2" id="KW-1185">Reference proteome</keyword>
<dbReference type="InterPro" id="IPR012337">
    <property type="entry name" value="RNaseH-like_sf"/>
</dbReference>
<name>A0A6G0Y234_APHCR</name>
<evidence type="ECO:0008006" key="3">
    <source>
        <dbReference type="Google" id="ProtNLM"/>
    </source>
</evidence>
<protein>
    <recommendedName>
        <fullName evidence="3">NOF-FB transposable element protein</fullName>
    </recommendedName>
</protein>
<dbReference type="AlphaFoldDB" id="A0A6G0Y234"/>
<gene>
    <name evidence="1" type="ORF">FWK35_00026506</name>
</gene>
<dbReference type="SUPFAM" id="SSF53098">
    <property type="entry name" value="Ribonuclease H-like"/>
    <property type="match status" value="1"/>
</dbReference>
<dbReference type="EMBL" id="VUJU01006674">
    <property type="protein sequence ID" value="KAF0747907.1"/>
    <property type="molecule type" value="Genomic_DNA"/>
</dbReference>